<evidence type="ECO:0000313" key="2">
    <source>
        <dbReference type="EMBL" id="VGL69878.1"/>
    </source>
</evidence>
<gene>
    <name evidence="3" type="ORF">SAMEA4873559_02101</name>
    <name evidence="1" type="ORF">SAMEA4873632_02584</name>
    <name evidence="2" type="ORF">SAMEA4873647_02950</name>
</gene>
<protein>
    <submittedName>
        <fullName evidence="3">Uncharacterized protein</fullName>
    </submittedName>
</protein>
<name>A0A486T5V1_KLEPN</name>
<accession>A0A486T5V1</accession>
<organism evidence="3">
    <name type="scientific">Klebsiella pneumoniae</name>
    <dbReference type="NCBI Taxonomy" id="573"/>
    <lineage>
        <taxon>Bacteria</taxon>
        <taxon>Pseudomonadati</taxon>
        <taxon>Pseudomonadota</taxon>
        <taxon>Gammaproteobacteria</taxon>
        <taxon>Enterobacterales</taxon>
        <taxon>Enterobacteriaceae</taxon>
        <taxon>Klebsiella/Raoultella group</taxon>
        <taxon>Klebsiella</taxon>
        <taxon>Klebsiella pneumoniae complex</taxon>
    </lineage>
</organism>
<dbReference type="EMBL" id="CAAHCC010000004">
    <property type="protein sequence ID" value="VGK89321.1"/>
    <property type="molecule type" value="Genomic_DNA"/>
</dbReference>
<dbReference type="EMBL" id="CAAHDD010000004">
    <property type="protein sequence ID" value="VGM21502.1"/>
    <property type="molecule type" value="Genomic_DNA"/>
</dbReference>
<dbReference type="AlphaFoldDB" id="A0A486T5V1"/>
<dbReference type="Proteomes" id="UP000376235">
    <property type="component" value="Unassembled WGS sequence"/>
</dbReference>
<dbReference type="EMBL" id="CAAHCR010000003">
    <property type="protein sequence ID" value="VGL69878.1"/>
    <property type="molecule type" value="Genomic_DNA"/>
</dbReference>
<evidence type="ECO:0000313" key="1">
    <source>
        <dbReference type="EMBL" id="VGK89321.1"/>
    </source>
</evidence>
<evidence type="ECO:0000313" key="4">
    <source>
        <dbReference type="Proteomes" id="UP000376235"/>
    </source>
</evidence>
<reference evidence="3 4" key="1">
    <citation type="submission" date="2019-03" db="EMBL/GenBank/DDBJ databases">
        <authorList>
            <consortium name="Pathogen Informatics"/>
        </authorList>
    </citation>
    <scope>NUCLEOTIDE SEQUENCE</scope>
    <source>
        <strain evidence="3">5012STDY7626358</strain>
        <strain evidence="1 4">5012STDY7626430</strain>
        <strain evidence="2">5012STDY7626445</strain>
    </source>
</reference>
<sequence length="89" mass="10551">MKDFSALDSWLKVSTWDSLHPKDDERFYKAVYSMIRSNDELVDSNAVKNYILHFFGKTDENTYHLEKASLFANRYDVICNFIYENKIAL</sequence>
<proteinExistence type="predicted"/>
<evidence type="ECO:0000313" key="3">
    <source>
        <dbReference type="EMBL" id="VGM21502.1"/>
    </source>
</evidence>